<reference evidence="2" key="1">
    <citation type="submission" date="2012-06" db="EMBL/GenBank/DDBJ databases">
        <title>Complete sequence of chromosome of Desulfomonile tiedjei DSM 6799.</title>
        <authorList>
            <person name="Lucas S."/>
            <person name="Copeland A."/>
            <person name="Lapidus A."/>
            <person name="Glavina del Rio T."/>
            <person name="Dalin E."/>
            <person name="Tice H."/>
            <person name="Bruce D."/>
            <person name="Goodwin L."/>
            <person name="Pitluck S."/>
            <person name="Peters L."/>
            <person name="Ovchinnikova G."/>
            <person name="Zeytun A."/>
            <person name="Lu M."/>
            <person name="Kyrpides N."/>
            <person name="Mavromatis K."/>
            <person name="Ivanova N."/>
            <person name="Brettin T."/>
            <person name="Detter J.C."/>
            <person name="Han C."/>
            <person name="Larimer F."/>
            <person name="Land M."/>
            <person name="Hauser L."/>
            <person name="Markowitz V."/>
            <person name="Cheng J.-F."/>
            <person name="Hugenholtz P."/>
            <person name="Woyke T."/>
            <person name="Wu D."/>
            <person name="Spring S."/>
            <person name="Schroeder M."/>
            <person name="Brambilla E."/>
            <person name="Klenk H.-P."/>
            <person name="Eisen J.A."/>
        </authorList>
    </citation>
    <scope>NUCLEOTIDE SEQUENCE [LARGE SCALE GENOMIC DNA]</scope>
    <source>
        <strain evidence="2">ATCC 49306 / DSM 6799 / DCB-1</strain>
    </source>
</reference>
<evidence type="ECO:0000313" key="2">
    <source>
        <dbReference type="Proteomes" id="UP000006055"/>
    </source>
</evidence>
<accession>I4CDT1</accession>
<dbReference type="STRING" id="706587.Desti_5115"/>
<dbReference type="HOGENOM" id="CLU_3152111_0_0_7"/>
<organism evidence="1 2">
    <name type="scientific">Desulfomonile tiedjei (strain ATCC 49306 / DSM 6799 / DCB-1)</name>
    <dbReference type="NCBI Taxonomy" id="706587"/>
    <lineage>
        <taxon>Bacteria</taxon>
        <taxon>Pseudomonadati</taxon>
        <taxon>Thermodesulfobacteriota</taxon>
        <taxon>Desulfomonilia</taxon>
        <taxon>Desulfomonilales</taxon>
        <taxon>Desulfomonilaceae</taxon>
        <taxon>Desulfomonile</taxon>
    </lineage>
</organism>
<protein>
    <submittedName>
        <fullName evidence="1">Uncharacterized protein</fullName>
    </submittedName>
</protein>
<dbReference type="RefSeq" id="WP_014812824.1">
    <property type="nucleotide sequence ID" value="NC_018025.1"/>
</dbReference>
<proteinExistence type="predicted"/>
<sequence>MNDTKETYLTFETVDQLLEVMDITEEDLTTLSEQGKDLIAETETKERD</sequence>
<dbReference type="EMBL" id="CP003360">
    <property type="protein sequence ID" value="AFM27722.1"/>
    <property type="molecule type" value="Genomic_DNA"/>
</dbReference>
<name>I4CDT1_DESTA</name>
<dbReference type="Proteomes" id="UP000006055">
    <property type="component" value="Chromosome"/>
</dbReference>
<gene>
    <name evidence="1" type="ordered locus">Desti_5115</name>
</gene>
<dbReference type="KEGG" id="dti:Desti_5115"/>
<keyword evidence="2" id="KW-1185">Reference proteome</keyword>
<dbReference type="AlphaFoldDB" id="I4CDT1"/>
<evidence type="ECO:0000313" key="1">
    <source>
        <dbReference type="EMBL" id="AFM27722.1"/>
    </source>
</evidence>